<dbReference type="SUPFAM" id="SSF144091">
    <property type="entry name" value="Rhomboid-like"/>
    <property type="match status" value="1"/>
</dbReference>
<dbReference type="Proteomes" id="UP001597463">
    <property type="component" value="Unassembled WGS sequence"/>
</dbReference>
<evidence type="ECO:0000256" key="2">
    <source>
        <dbReference type="ARBA" id="ARBA00009045"/>
    </source>
</evidence>
<dbReference type="PANTHER" id="PTHR43731:SF14">
    <property type="entry name" value="PRESENILIN-ASSOCIATED RHOMBOID-LIKE PROTEIN, MITOCHONDRIAL"/>
    <property type="match status" value="1"/>
</dbReference>
<keyword evidence="10" id="KW-1185">Reference proteome</keyword>
<evidence type="ECO:0000313" key="9">
    <source>
        <dbReference type="EMBL" id="MFD2753776.1"/>
    </source>
</evidence>
<dbReference type="Pfam" id="PF01694">
    <property type="entry name" value="Rhomboid"/>
    <property type="match status" value="1"/>
</dbReference>
<comment type="subcellular location">
    <subcellularLocation>
        <location evidence="1">Membrane</location>
        <topology evidence="1">Multi-pass membrane protein</topology>
    </subcellularLocation>
</comment>
<sequence>MFLAIPLENKPSWSSPPWMTVLLIVINCVIFWGWQAPEEAAVERAGQQYARTALPAIELPLFLAHLKEQAAQGSARHERNSERNTVQAAEALYRHKAYAQLYALMWQEKKFRQRLLQGQAIGPSHPLHAQWQAARAAFARQEPQAPHGGFTERWSMSYEPGAGWQPLQAFTSTFLHGSTGHLLGNMAFLFLFGFTLEIALGAFTYLAFYVLGGIGASLFALLFYAGMGGYGLGASGAISALMAMYAVMYRMRRIRFFYMLLFYFNYATWPALVMLPVWMGVELLQHLMGGKQVAYMAHFGGLLTGAVLMWIYMRLQAVEAPVDARERATAAARPLADAVARAQRYTDALEFDRAAPAWREAARLAPSDPDILRAWFESARHHPGSEDFHAAARRIFKLPAATDAERQLQLASYRSYRQRAQPAMRVSADTMHGLVRSFVRAGALPEAETLCQSLRRAADHPQWPATLLLLVNGLAQAGRIQEARAWLPTLQQLAPRDAVTQWLARQG</sequence>
<evidence type="ECO:0000256" key="1">
    <source>
        <dbReference type="ARBA" id="ARBA00004141"/>
    </source>
</evidence>
<keyword evidence="3 7" id="KW-0812">Transmembrane</keyword>
<evidence type="ECO:0000256" key="6">
    <source>
        <dbReference type="ARBA" id="ARBA00023136"/>
    </source>
</evidence>
<evidence type="ECO:0000256" key="5">
    <source>
        <dbReference type="ARBA" id="ARBA00022989"/>
    </source>
</evidence>
<dbReference type="InterPro" id="IPR022764">
    <property type="entry name" value="Peptidase_S54_rhomboid_dom"/>
</dbReference>
<dbReference type="EC" id="3.4.21.105" evidence="9"/>
<dbReference type="GO" id="GO:0008233">
    <property type="term" value="F:peptidase activity"/>
    <property type="evidence" value="ECO:0007669"/>
    <property type="project" value="UniProtKB-KW"/>
</dbReference>
<dbReference type="Gene3D" id="1.25.40.10">
    <property type="entry name" value="Tetratricopeptide repeat domain"/>
    <property type="match status" value="1"/>
</dbReference>
<keyword evidence="5 7" id="KW-1133">Transmembrane helix</keyword>
<evidence type="ECO:0000313" key="10">
    <source>
        <dbReference type="Proteomes" id="UP001597463"/>
    </source>
</evidence>
<dbReference type="RefSeq" id="WP_066480988.1">
    <property type="nucleotide sequence ID" value="NZ_BCNT01000014.1"/>
</dbReference>
<dbReference type="InterPro" id="IPR011990">
    <property type="entry name" value="TPR-like_helical_dom_sf"/>
</dbReference>
<evidence type="ECO:0000256" key="7">
    <source>
        <dbReference type="SAM" id="Phobius"/>
    </source>
</evidence>
<feature type="transmembrane region" description="Helical" evidence="7">
    <location>
        <begin position="188"/>
        <end position="212"/>
    </location>
</feature>
<comment type="caution">
    <text evidence="9">The sequence shown here is derived from an EMBL/GenBank/DDBJ whole genome shotgun (WGS) entry which is preliminary data.</text>
</comment>
<keyword evidence="4 9" id="KW-0378">Hydrolase</keyword>
<dbReference type="GO" id="GO:0006508">
    <property type="term" value="P:proteolysis"/>
    <property type="evidence" value="ECO:0007669"/>
    <property type="project" value="UniProtKB-KW"/>
</dbReference>
<dbReference type="PANTHER" id="PTHR43731">
    <property type="entry name" value="RHOMBOID PROTEASE"/>
    <property type="match status" value="1"/>
</dbReference>
<name>A0ABW5UJH9_9BURK</name>
<keyword evidence="9" id="KW-0645">Protease</keyword>
<feature type="transmembrane region" description="Helical" evidence="7">
    <location>
        <begin position="293"/>
        <end position="312"/>
    </location>
</feature>
<evidence type="ECO:0000256" key="3">
    <source>
        <dbReference type="ARBA" id="ARBA00022692"/>
    </source>
</evidence>
<dbReference type="EMBL" id="JBHUMV010000002">
    <property type="protein sequence ID" value="MFD2753776.1"/>
    <property type="molecule type" value="Genomic_DNA"/>
</dbReference>
<comment type="similarity">
    <text evidence="2">Belongs to the peptidase S54 family.</text>
</comment>
<evidence type="ECO:0000259" key="8">
    <source>
        <dbReference type="Pfam" id="PF01694"/>
    </source>
</evidence>
<dbReference type="InterPro" id="IPR050925">
    <property type="entry name" value="Rhomboid_protease_S54"/>
</dbReference>
<accession>A0ABW5UJH9</accession>
<feature type="transmembrane region" description="Helical" evidence="7">
    <location>
        <begin position="256"/>
        <end position="281"/>
    </location>
</feature>
<dbReference type="InterPro" id="IPR035952">
    <property type="entry name" value="Rhomboid-like_sf"/>
</dbReference>
<keyword evidence="6 7" id="KW-0472">Membrane</keyword>
<reference evidence="10" key="1">
    <citation type="journal article" date="2019" name="Int. J. Syst. Evol. Microbiol.">
        <title>The Global Catalogue of Microorganisms (GCM) 10K type strain sequencing project: providing services to taxonomists for standard genome sequencing and annotation.</title>
        <authorList>
            <consortium name="The Broad Institute Genomics Platform"/>
            <consortium name="The Broad Institute Genome Sequencing Center for Infectious Disease"/>
            <person name="Wu L."/>
            <person name="Ma J."/>
        </authorList>
    </citation>
    <scope>NUCLEOTIDE SEQUENCE [LARGE SCALE GENOMIC DNA]</scope>
    <source>
        <strain evidence="10">TISTR 1906</strain>
    </source>
</reference>
<organism evidence="9 10">
    <name type="scientific">Comamonas terrae</name>
    <dbReference type="NCBI Taxonomy" id="673548"/>
    <lineage>
        <taxon>Bacteria</taxon>
        <taxon>Pseudomonadati</taxon>
        <taxon>Pseudomonadota</taxon>
        <taxon>Betaproteobacteria</taxon>
        <taxon>Burkholderiales</taxon>
        <taxon>Comamonadaceae</taxon>
        <taxon>Comamonas</taxon>
    </lineage>
</organism>
<feature type="domain" description="Peptidase S54 rhomboid" evidence="8">
    <location>
        <begin position="164"/>
        <end position="314"/>
    </location>
</feature>
<feature type="transmembrane region" description="Helical" evidence="7">
    <location>
        <begin position="218"/>
        <end position="244"/>
    </location>
</feature>
<dbReference type="SUPFAM" id="SSF48452">
    <property type="entry name" value="TPR-like"/>
    <property type="match status" value="1"/>
</dbReference>
<feature type="transmembrane region" description="Helical" evidence="7">
    <location>
        <begin position="16"/>
        <end position="34"/>
    </location>
</feature>
<gene>
    <name evidence="9" type="ORF">ACFSW6_06725</name>
</gene>
<dbReference type="Gene3D" id="1.20.1540.10">
    <property type="entry name" value="Rhomboid-like"/>
    <property type="match status" value="1"/>
</dbReference>
<proteinExistence type="inferred from homology"/>
<evidence type="ECO:0000256" key="4">
    <source>
        <dbReference type="ARBA" id="ARBA00022801"/>
    </source>
</evidence>
<protein>
    <submittedName>
        <fullName evidence="9">Rhomboid family intramembrane serine protease</fullName>
        <ecNumber evidence="9">3.4.21.105</ecNumber>
    </submittedName>
</protein>